<feature type="domain" description="Gamma-glutamylcyclotransferase AIG2-like" evidence="4">
    <location>
        <begin position="26"/>
        <end position="141"/>
    </location>
</feature>
<dbReference type="Gene3D" id="3.10.490.10">
    <property type="entry name" value="Gamma-glutamyl cyclotransferase-like"/>
    <property type="match status" value="1"/>
</dbReference>
<keyword evidence="6" id="KW-1185">Reference proteome</keyword>
<dbReference type="Proteomes" id="UP000799291">
    <property type="component" value="Unassembled WGS sequence"/>
</dbReference>
<dbReference type="Pfam" id="PF06094">
    <property type="entry name" value="GGACT"/>
    <property type="match status" value="1"/>
</dbReference>
<dbReference type="PANTHER" id="PTHR31544:SF4">
    <property type="entry name" value="GAMMA-GLUTAMYLCYCLOTRANSFERASE-RELATED"/>
    <property type="match status" value="1"/>
</dbReference>
<dbReference type="OrthoDB" id="3262926at2759"/>
<sequence length="165" mass="19083">MRISREAGDPDFITGYPNVPNLLCYMFFYGSLVDPDVICTIARLSDMPMVRPASITGFKMKMWGIYLALLPMPPQIPQTKSDEDKINGVLWKCTSEDQFRCLAEYETSAYTWCECDARHENEEEVKECVTFCWAGDAESRELVKGRFDVERWRRYFKASVTGKDD</sequence>
<gene>
    <name evidence="5" type="ORF">K458DRAFT_308296</name>
</gene>
<dbReference type="SUPFAM" id="SSF110857">
    <property type="entry name" value="Gamma-glutamyl cyclotransferase-like"/>
    <property type="match status" value="1"/>
</dbReference>
<evidence type="ECO:0000313" key="6">
    <source>
        <dbReference type="Proteomes" id="UP000799291"/>
    </source>
</evidence>
<dbReference type="PANTHER" id="PTHR31544">
    <property type="entry name" value="AIG2-LIKE PROTEIN D"/>
    <property type="match status" value="1"/>
</dbReference>
<dbReference type="GO" id="GO:0016740">
    <property type="term" value="F:transferase activity"/>
    <property type="evidence" value="ECO:0007669"/>
    <property type="project" value="UniProtKB-KW"/>
</dbReference>
<evidence type="ECO:0000313" key="5">
    <source>
        <dbReference type="EMBL" id="KAF2681910.1"/>
    </source>
</evidence>
<dbReference type="AlphaFoldDB" id="A0A6G1IVA3"/>
<dbReference type="InterPro" id="IPR009288">
    <property type="entry name" value="AIG2-like_dom"/>
</dbReference>
<dbReference type="CDD" id="cd06661">
    <property type="entry name" value="GGCT_like"/>
    <property type="match status" value="1"/>
</dbReference>
<organism evidence="5 6">
    <name type="scientific">Lentithecium fluviatile CBS 122367</name>
    <dbReference type="NCBI Taxonomy" id="1168545"/>
    <lineage>
        <taxon>Eukaryota</taxon>
        <taxon>Fungi</taxon>
        <taxon>Dikarya</taxon>
        <taxon>Ascomycota</taxon>
        <taxon>Pezizomycotina</taxon>
        <taxon>Dothideomycetes</taxon>
        <taxon>Pleosporomycetidae</taxon>
        <taxon>Pleosporales</taxon>
        <taxon>Massarineae</taxon>
        <taxon>Lentitheciaceae</taxon>
        <taxon>Lentithecium</taxon>
    </lineage>
</organism>
<evidence type="ECO:0000256" key="2">
    <source>
        <dbReference type="ARBA" id="ARBA00022679"/>
    </source>
</evidence>
<evidence type="ECO:0000259" key="4">
    <source>
        <dbReference type="Pfam" id="PF06094"/>
    </source>
</evidence>
<name>A0A6G1IVA3_9PLEO</name>
<comment type="similarity">
    <text evidence="1">Belongs to the gamma-glutamylcyclotransferase family.</text>
</comment>
<evidence type="ECO:0000256" key="3">
    <source>
        <dbReference type="ARBA" id="ARBA00030602"/>
    </source>
</evidence>
<dbReference type="InterPro" id="IPR036568">
    <property type="entry name" value="GGCT-like_sf"/>
</dbReference>
<reference evidence="5" key="1">
    <citation type="journal article" date="2020" name="Stud. Mycol.">
        <title>101 Dothideomycetes genomes: a test case for predicting lifestyles and emergence of pathogens.</title>
        <authorList>
            <person name="Haridas S."/>
            <person name="Albert R."/>
            <person name="Binder M."/>
            <person name="Bloem J."/>
            <person name="Labutti K."/>
            <person name="Salamov A."/>
            <person name="Andreopoulos B."/>
            <person name="Baker S."/>
            <person name="Barry K."/>
            <person name="Bills G."/>
            <person name="Bluhm B."/>
            <person name="Cannon C."/>
            <person name="Castanera R."/>
            <person name="Culley D."/>
            <person name="Daum C."/>
            <person name="Ezra D."/>
            <person name="Gonzalez J."/>
            <person name="Henrissat B."/>
            <person name="Kuo A."/>
            <person name="Liang C."/>
            <person name="Lipzen A."/>
            <person name="Lutzoni F."/>
            <person name="Magnuson J."/>
            <person name="Mondo S."/>
            <person name="Nolan M."/>
            <person name="Ohm R."/>
            <person name="Pangilinan J."/>
            <person name="Park H.-J."/>
            <person name="Ramirez L."/>
            <person name="Alfaro M."/>
            <person name="Sun H."/>
            <person name="Tritt A."/>
            <person name="Yoshinaga Y."/>
            <person name="Zwiers L.-H."/>
            <person name="Turgeon B."/>
            <person name="Goodwin S."/>
            <person name="Spatafora J."/>
            <person name="Crous P."/>
            <person name="Grigoriev I."/>
        </authorList>
    </citation>
    <scope>NUCLEOTIDE SEQUENCE</scope>
    <source>
        <strain evidence="5">CBS 122367</strain>
    </source>
</reference>
<dbReference type="InterPro" id="IPR045038">
    <property type="entry name" value="AIG2-like"/>
</dbReference>
<dbReference type="EMBL" id="MU005589">
    <property type="protein sequence ID" value="KAF2681910.1"/>
    <property type="molecule type" value="Genomic_DNA"/>
</dbReference>
<evidence type="ECO:0000256" key="1">
    <source>
        <dbReference type="ARBA" id="ARBA00008861"/>
    </source>
</evidence>
<keyword evidence="2" id="KW-0808">Transferase</keyword>
<dbReference type="InterPro" id="IPR013024">
    <property type="entry name" value="GGCT-like"/>
</dbReference>
<proteinExistence type="inferred from homology"/>
<protein>
    <recommendedName>
        <fullName evidence="3">Putative gamma-glutamylcyclotransferase</fullName>
    </recommendedName>
</protein>
<accession>A0A6G1IVA3</accession>